<evidence type="ECO:0000256" key="2">
    <source>
        <dbReference type="ARBA" id="ARBA00022851"/>
    </source>
</evidence>
<dbReference type="AlphaFoldDB" id="D8K8W6"/>
<evidence type="ECO:0000313" key="3">
    <source>
        <dbReference type="EMBL" id="ADJ27176.1"/>
    </source>
</evidence>
<dbReference type="Proteomes" id="UP000000393">
    <property type="component" value="Chromosome"/>
</dbReference>
<dbReference type="Pfam" id="PF02069">
    <property type="entry name" value="Metallothio_Pro"/>
    <property type="match status" value="1"/>
</dbReference>
<dbReference type="GO" id="GO:0046872">
    <property type="term" value="F:metal ion binding"/>
    <property type="evidence" value="ECO:0007669"/>
    <property type="project" value="UniProtKB-KW"/>
</dbReference>
<dbReference type="OrthoDB" id="468089at2"/>
<sequence>MNTDTQSSTMKCAHAPCSCVVTAEEGVKKDGQVYCSEACAREQGCEHGACACRNQQAG</sequence>
<dbReference type="InterPro" id="IPR000518">
    <property type="entry name" value="Metalthion_fam14_prok"/>
</dbReference>
<accession>D8K8W6</accession>
<dbReference type="PRINTS" id="PR00859">
    <property type="entry name" value="MTPROKARYOTE"/>
</dbReference>
<reference evidence="3 4" key="1">
    <citation type="submission" date="2010-06" db="EMBL/GenBank/DDBJ databases">
        <title>Complete sequence of chromosome of Nitrosococcus watsoni C-113.</title>
        <authorList>
            <consortium name="US DOE Joint Genome Institute"/>
            <person name="Lucas S."/>
            <person name="Copeland A."/>
            <person name="Lapidus A."/>
            <person name="Cheng J.-F."/>
            <person name="Bruce D."/>
            <person name="Goodwin L."/>
            <person name="Pitluck S."/>
            <person name="Malfatti S.A."/>
            <person name="Chain P.S.G."/>
            <person name="Land M."/>
            <person name="Hauser L."/>
            <person name="Kyrpides N."/>
            <person name="Ivanova N."/>
            <person name="Cambell M.A."/>
            <person name="Heidelberg J.F."/>
            <person name="Klotz M.G."/>
            <person name="Woyke T."/>
        </authorList>
    </citation>
    <scope>NUCLEOTIDE SEQUENCE [LARGE SCALE GENOMIC DNA]</scope>
    <source>
        <strain evidence="3 4">C-113</strain>
    </source>
</reference>
<name>D8K8W6_NITWC</name>
<dbReference type="InterPro" id="IPR017854">
    <property type="entry name" value="Metalthion_dom_sf"/>
</dbReference>
<dbReference type="SUPFAM" id="SSF57868">
    <property type="entry name" value="Metallothionein"/>
    <property type="match status" value="1"/>
</dbReference>
<dbReference type="KEGG" id="nwa:Nwat_0205"/>
<dbReference type="EMBL" id="CP002086">
    <property type="protein sequence ID" value="ADJ27176.1"/>
    <property type="molecule type" value="Genomic_DNA"/>
</dbReference>
<protein>
    <submittedName>
        <fullName evidence="3">Metallothionein family 14</fullName>
    </submittedName>
</protein>
<proteinExistence type="predicted"/>
<evidence type="ECO:0000313" key="4">
    <source>
        <dbReference type="Proteomes" id="UP000000393"/>
    </source>
</evidence>
<dbReference type="HOGENOM" id="CLU_192999_1_0_6"/>
<keyword evidence="4" id="KW-1185">Reference proteome</keyword>
<organism evidence="3 4">
    <name type="scientific">Nitrosococcus watsoni (strain C-113)</name>
    <dbReference type="NCBI Taxonomy" id="105559"/>
    <lineage>
        <taxon>Bacteria</taxon>
        <taxon>Pseudomonadati</taxon>
        <taxon>Pseudomonadota</taxon>
        <taxon>Gammaproteobacteria</taxon>
        <taxon>Chromatiales</taxon>
        <taxon>Chromatiaceae</taxon>
        <taxon>Nitrosococcus</taxon>
    </lineage>
</organism>
<evidence type="ECO:0000256" key="1">
    <source>
        <dbReference type="ARBA" id="ARBA00022723"/>
    </source>
</evidence>
<keyword evidence="2" id="KW-0480">Metal-thiolate cluster</keyword>
<dbReference type="Gene3D" id="2.30.170.10">
    <property type="match status" value="1"/>
</dbReference>
<gene>
    <name evidence="3" type="ordered locus">Nwat_0205</name>
</gene>
<keyword evidence="1" id="KW-0479">Metal-binding</keyword>